<dbReference type="EMBL" id="MN740331">
    <property type="protein sequence ID" value="QHU00920.1"/>
    <property type="molecule type" value="Genomic_DNA"/>
</dbReference>
<evidence type="ECO:0000313" key="1">
    <source>
        <dbReference type="EMBL" id="QHU00920.1"/>
    </source>
</evidence>
<accession>A0A6C0J7S1</accession>
<sequence>MILLISLIIIMVYLHCLNIYEPFQTHHGVFPFHSPFSVDFHHVKMPIVKISDKYVTERLKIITKGIDIQYVNDDNNADIILVPELYVIQQTHKYKANHYTFIANLHQPVLILLSPDRYGMSDFNDILYSKCKVKIAVSSKTSPEYTMISDILKEYPKELNNNTEIILLNEHSNYELGKDYQIHALLLQRTLGHGIVKKLTEQQPIHLMTITRINKGDYFISDHEKFFFKEHTYYNKALYDIHKARKHFPYLSHIGHQNDFLYLPTIECKFILLAKKHVTLDTIDKIIKELLVLYTKRKIKDMTILNIAHNMSKLPFHKSAHNVYKYLKVVA</sequence>
<protein>
    <submittedName>
        <fullName evidence="1">Uncharacterized protein</fullName>
    </submittedName>
</protein>
<proteinExistence type="predicted"/>
<name>A0A6C0J7S1_9ZZZZ</name>
<organism evidence="1">
    <name type="scientific">viral metagenome</name>
    <dbReference type="NCBI Taxonomy" id="1070528"/>
    <lineage>
        <taxon>unclassified sequences</taxon>
        <taxon>metagenomes</taxon>
        <taxon>organismal metagenomes</taxon>
    </lineage>
</organism>
<dbReference type="AlphaFoldDB" id="A0A6C0J7S1"/>
<reference evidence="1" key="1">
    <citation type="journal article" date="2020" name="Nature">
        <title>Giant virus diversity and host interactions through global metagenomics.</title>
        <authorList>
            <person name="Schulz F."/>
            <person name="Roux S."/>
            <person name="Paez-Espino D."/>
            <person name="Jungbluth S."/>
            <person name="Walsh D.A."/>
            <person name="Denef V.J."/>
            <person name="McMahon K.D."/>
            <person name="Konstantinidis K.T."/>
            <person name="Eloe-Fadrosh E.A."/>
            <person name="Kyrpides N.C."/>
            <person name="Woyke T."/>
        </authorList>
    </citation>
    <scope>NUCLEOTIDE SEQUENCE</scope>
    <source>
        <strain evidence="1">GVMAG-M-3300025860-20</strain>
    </source>
</reference>